<evidence type="ECO:0000256" key="1">
    <source>
        <dbReference type="SAM" id="MobiDB-lite"/>
    </source>
</evidence>
<protein>
    <submittedName>
        <fullName evidence="2">Uncharacterized protein</fullName>
    </submittedName>
</protein>
<proteinExistence type="predicted"/>
<evidence type="ECO:0000313" key="3">
    <source>
        <dbReference type="Proteomes" id="UP000241848"/>
    </source>
</evidence>
<name>A0A2T2WEH9_9FIRM</name>
<evidence type="ECO:0000313" key="2">
    <source>
        <dbReference type="EMBL" id="PSR20652.1"/>
    </source>
</evidence>
<comment type="caution">
    <text evidence="2">The sequence shown here is derived from an EMBL/GenBank/DDBJ whole genome shotgun (WGS) entry which is preliminary data.</text>
</comment>
<reference evidence="2 3" key="1">
    <citation type="journal article" date="2014" name="BMC Genomics">
        <title>Comparison of environmental and isolate Sulfobacillus genomes reveals diverse carbon, sulfur, nitrogen, and hydrogen metabolisms.</title>
        <authorList>
            <person name="Justice N.B."/>
            <person name="Norman A."/>
            <person name="Brown C.T."/>
            <person name="Singh A."/>
            <person name="Thomas B.C."/>
            <person name="Banfield J.F."/>
        </authorList>
    </citation>
    <scope>NUCLEOTIDE SEQUENCE [LARGE SCALE GENOMIC DNA]</scope>
    <source>
        <strain evidence="2">AMDSBA3</strain>
    </source>
</reference>
<gene>
    <name evidence="2" type="ORF">C7B45_14145</name>
</gene>
<dbReference type="Proteomes" id="UP000241848">
    <property type="component" value="Unassembled WGS sequence"/>
</dbReference>
<accession>A0A2T2WEH9</accession>
<feature type="region of interest" description="Disordered" evidence="1">
    <location>
        <begin position="48"/>
        <end position="78"/>
    </location>
</feature>
<dbReference type="EMBL" id="PXYV01000055">
    <property type="protein sequence ID" value="PSR20652.1"/>
    <property type="molecule type" value="Genomic_DNA"/>
</dbReference>
<sequence length="78" mass="8194">MGDTGNIGPGQDVELRRWVGRRAAVIRSISEAAVGTNSRLIRACRGEPLGTPVAAGESQEQGPEGFVPPHNDPTGFPE</sequence>
<dbReference type="AlphaFoldDB" id="A0A2T2WEH9"/>
<organism evidence="2 3">
    <name type="scientific">Sulfobacillus acidophilus</name>
    <dbReference type="NCBI Taxonomy" id="53633"/>
    <lineage>
        <taxon>Bacteria</taxon>
        <taxon>Bacillati</taxon>
        <taxon>Bacillota</taxon>
        <taxon>Clostridia</taxon>
        <taxon>Eubacteriales</taxon>
        <taxon>Clostridiales Family XVII. Incertae Sedis</taxon>
        <taxon>Sulfobacillus</taxon>
    </lineage>
</organism>